<reference evidence="2 3" key="1">
    <citation type="submission" date="2019-11" db="EMBL/GenBank/DDBJ databases">
        <title>Genome analysis of Rhizobacterium cereale a novel genus and species isolated from maize roots in North Spain.</title>
        <authorList>
            <person name="Menendez E."/>
            <person name="Flores-Felix J.D."/>
            <person name="Ramirez-Bahena M.-H."/>
            <person name="Igual J.M."/>
            <person name="Garcia-Fraile P."/>
            <person name="Peix A."/>
            <person name="Velazquez E."/>
        </authorList>
    </citation>
    <scope>NUCLEOTIDE SEQUENCE [LARGE SCALE GENOMIC DNA]</scope>
    <source>
        <strain evidence="2 3">RZME27</strain>
    </source>
</reference>
<protein>
    <submittedName>
        <fullName evidence="2">DUF3108 domain-containing protein</fullName>
    </submittedName>
</protein>
<evidence type="ECO:0000313" key="2">
    <source>
        <dbReference type="EMBL" id="MQY47829.1"/>
    </source>
</evidence>
<dbReference type="InterPro" id="IPR021457">
    <property type="entry name" value="DUF3108"/>
</dbReference>
<dbReference type="Proteomes" id="UP000435138">
    <property type="component" value="Unassembled WGS sequence"/>
</dbReference>
<comment type="caution">
    <text evidence="2">The sequence shown here is derived from an EMBL/GenBank/DDBJ whole genome shotgun (WGS) entry which is preliminary data.</text>
</comment>
<feature type="signal peptide" evidence="1">
    <location>
        <begin position="1"/>
        <end position="25"/>
    </location>
</feature>
<sequence length="257" mass="27839">MVAKTSVAFAAVVIAVAAASSGSAAEIRHTSEYSVSLGILPVARMSFASSFDDKSYTINGRFSSAGIVDVIAKTSAETTVKGSMRSDRLQANSYSLVYTTKKKTQTYDVQYRNGNVVSTSVKPEPKARPSTWIPVSDRDLRAVLDPLSGMIFPADAKICPNKLPIYDGESRLDLVLTAKGTEKFSTNGFKGEAIVCSIRYVPKSGYRKGRSDIEYLKTVSMEVWFAKADGANVYAPVYAYIPTRMGPLYVKATKYGG</sequence>
<dbReference type="EMBL" id="WIXI01000046">
    <property type="protein sequence ID" value="MQY47829.1"/>
    <property type="molecule type" value="Genomic_DNA"/>
</dbReference>
<feature type="chain" id="PRO_5025446751" evidence="1">
    <location>
        <begin position="26"/>
        <end position="257"/>
    </location>
</feature>
<keyword evidence="3" id="KW-1185">Reference proteome</keyword>
<gene>
    <name evidence="2" type="ORF">GAO09_17475</name>
</gene>
<keyword evidence="1" id="KW-0732">Signal</keyword>
<dbReference type="RefSeq" id="WP_153355319.1">
    <property type="nucleotide sequence ID" value="NZ_JAYKOO010000009.1"/>
</dbReference>
<name>A0A6A8AAR4_9HYPH</name>
<proteinExistence type="predicted"/>
<evidence type="ECO:0000256" key="1">
    <source>
        <dbReference type="SAM" id="SignalP"/>
    </source>
</evidence>
<organism evidence="2 3">
    <name type="scientific">Endobacterium cereale</name>
    <dbReference type="NCBI Taxonomy" id="2663029"/>
    <lineage>
        <taxon>Bacteria</taxon>
        <taxon>Pseudomonadati</taxon>
        <taxon>Pseudomonadota</taxon>
        <taxon>Alphaproteobacteria</taxon>
        <taxon>Hyphomicrobiales</taxon>
        <taxon>Rhizobiaceae</taxon>
        <taxon>Endobacterium</taxon>
    </lineage>
</organism>
<dbReference type="AlphaFoldDB" id="A0A6A8AAR4"/>
<accession>A0A6A8AAR4</accession>
<dbReference type="Pfam" id="PF11306">
    <property type="entry name" value="DUF3108"/>
    <property type="match status" value="1"/>
</dbReference>
<evidence type="ECO:0000313" key="3">
    <source>
        <dbReference type="Proteomes" id="UP000435138"/>
    </source>
</evidence>